<dbReference type="SUPFAM" id="SSF53822">
    <property type="entry name" value="Periplasmic binding protein-like I"/>
    <property type="match status" value="1"/>
</dbReference>
<dbReference type="Gene3D" id="3.40.50.2300">
    <property type="match status" value="2"/>
</dbReference>
<evidence type="ECO:0000256" key="6">
    <source>
        <dbReference type="ARBA" id="ARBA00022833"/>
    </source>
</evidence>
<evidence type="ECO:0000256" key="10">
    <source>
        <dbReference type="ARBA" id="ARBA00023136"/>
    </source>
</evidence>
<dbReference type="Pfam" id="PF10613">
    <property type="entry name" value="Lig_chan-Glu_bd"/>
    <property type="match status" value="1"/>
</dbReference>
<evidence type="ECO:0000256" key="4">
    <source>
        <dbReference type="ARBA" id="ARBA00022692"/>
    </source>
</evidence>
<feature type="transmembrane region" description="Helical" evidence="21">
    <location>
        <begin position="605"/>
        <end position="626"/>
    </location>
</feature>
<dbReference type="Gene3D" id="3.40.190.10">
    <property type="entry name" value="Periplasmic binding protein-like II"/>
    <property type="match status" value="2"/>
</dbReference>
<accession>A0A8B8CHI2</accession>
<dbReference type="PRINTS" id="PR00177">
    <property type="entry name" value="NMDARECEPTOR"/>
</dbReference>
<feature type="site" description="Crucial to convey clamshell closure to channel opening" evidence="18">
    <location>
        <position position="709"/>
    </location>
</feature>
<dbReference type="InterPro" id="IPR001320">
    <property type="entry name" value="Iontro_rcpt_C"/>
</dbReference>
<evidence type="ECO:0000256" key="1">
    <source>
        <dbReference type="ARBA" id="ARBA00004651"/>
    </source>
</evidence>
<dbReference type="SUPFAM" id="SSF53850">
    <property type="entry name" value="Periplasmic binding protein-like II"/>
    <property type="match status" value="1"/>
</dbReference>
<feature type="transmembrane region" description="Helical" evidence="21">
    <location>
        <begin position="867"/>
        <end position="889"/>
    </location>
</feature>
<dbReference type="Pfam" id="PF01094">
    <property type="entry name" value="ANF_receptor"/>
    <property type="match status" value="1"/>
</dbReference>
<comment type="subcellular location">
    <subcellularLocation>
        <location evidence="1">Cell membrane</location>
        <topology evidence="1">Multi-pass membrane protein</topology>
    </subcellularLocation>
    <subcellularLocation>
        <location evidence="16">Postsynaptic cell membrane</location>
    </subcellularLocation>
</comment>
<evidence type="ECO:0000256" key="5">
    <source>
        <dbReference type="ARBA" id="ARBA00022723"/>
    </source>
</evidence>
<feature type="compositionally biased region" description="Polar residues" evidence="20">
    <location>
        <begin position="971"/>
        <end position="985"/>
    </location>
</feature>
<keyword evidence="9" id="KW-0406">Ion transport</keyword>
<keyword evidence="15" id="KW-0407">Ion channel</keyword>
<dbReference type="Pfam" id="PF00060">
    <property type="entry name" value="Lig_chan"/>
    <property type="match status" value="1"/>
</dbReference>
<feature type="domain" description="Ionotropic glutamate receptor L-glutamate and glycine-binding" evidence="24">
    <location>
        <begin position="493"/>
        <end position="552"/>
    </location>
</feature>
<dbReference type="GO" id="GO:0045211">
    <property type="term" value="C:postsynaptic membrane"/>
    <property type="evidence" value="ECO:0007669"/>
    <property type="project" value="UniProtKB-SubCell"/>
</dbReference>
<dbReference type="SMART" id="SM00079">
    <property type="entry name" value="PBPe"/>
    <property type="match status" value="1"/>
</dbReference>
<feature type="domain" description="Ionotropic glutamate receptor C-terminal" evidence="23">
    <location>
        <begin position="494"/>
        <end position="844"/>
    </location>
</feature>
<feature type="binding site" evidence="17">
    <location>
        <position position="737"/>
    </location>
    <ligand>
        <name>L-glutamate</name>
        <dbReference type="ChEBI" id="CHEBI:29985"/>
    </ligand>
</feature>
<evidence type="ECO:0000256" key="17">
    <source>
        <dbReference type="PIRSR" id="PIRSR601508-1"/>
    </source>
</evidence>
<evidence type="ECO:0000256" key="9">
    <source>
        <dbReference type="ARBA" id="ARBA00023065"/>
    </source>
</evidence>
<dbReference type="KEGG" id="cvn:111119419"/>
<dbReference type="Gene3D" id="1.10.287.70">
    <property type="match status" value="1"/>
</dbReference>
<evidence type="ECO:0000256" key="16">
    <source>
        <dbReference type="ARBA" id="ARBA00034100"/>
    </source>
</evidence>
<dbReference type="PANTHER" id="PTHR18966">
    <property type="entry name" value="IONOTROPIC GLUTAMATE RECEPTOR"/>
    <property type="match status" value="1"/>
</dbReference>
<feature type="region of interest" description="Disordered" evidence="20">
    <location>
        <begin position="971"/>
        <end position="1064"/>
    </location>
</feature>
<gene>
    <name evidence="26" type="primary">LOC111119419</name>
</gene>
<protein>
    <submittedName>
        <fullName evidence="26">Glutamate receptor ionotropic, NMDA 2B-like isoform X1</fullName>
    </submittedName>
</protein>
<feature type="binding site" evidence="17">
    <location>
        <position position="736"/>
    </location>
    <ligand>
        <name>L-glutamate</name>
        <dbReference type="ChEBI" id="CHEBI:29985"/>
    </ligand>
</feature>
<dbReference type="InterPro" id="IPR001508">
    <property type="entry name" value="Iono_Glu_rcpt_met"/>
</dbReference>
<keyword evidence="12" id="KW-0325">Glycoprotein</keyword>
<keyword evidence="14" id="KW-1071">Ligand-gated ion channel</keyword>
<name>A0A8B8CHI2_CRAVI</name>
<evidence type="ECO:0000256" key="14">
    <source>
        <dbReference type="ARBA" id="ARBA00023286"/>
    </source>
</evidence>
<feature type="compositionally biased region" description="Polar residues" evidence="20">
    <location>
        <begin position="1022"/>
        <end position="1033"/>
    </location>
</feature>
<feature type="disulfide bond" evidence="19">
    <location>
        <begin position="792"/>
        <end position="846"/>
    </location>
</feature>
<feature type="binding site" evidence="17">
    <location>
        <position position="568"/>
    </location>
    <ligand>
        <name>L-glutamate</name>
        <dbReference type="ChEBI" id="CHEBI:29985"/>
    </ligand>
</feature>
<evidence type="ECO:0000256" key="13">
    <source>
        <dbReference type="ARBA" id="ARBA00023257"/>
    </source>
</evidence>
<feature type="domain" description="Solute-binding protein family 3/N-terminal" evidence="22">
    <location>
        <begin position="494"/>
        <end position="845"/>
    </location>
</feature>
<dbReference type="InterPro" id="IPR028082">
    <property type="entry name" value="Peripla_BP_I"/>
</dbReference>
<evidence type="ECO:0000256" key="18">
    <source>
        <dbReference type="PIRSR" id="PIRSR601508-2"/>
    </source>
</evidence>
<dbReference type="FunFam" id="3.40.190.10:FF:000009">
    <property type="entry name" value="Putative glutamate receptor ionotropic NMDA 2B"/>
    <property type="match status" value="1"/>
</dbReference>
<evidence type="ECO:0000256" key="20">
    <source>
        <dbReference type="SAM" id="MobiDB-lite"/>
    </source>
</evidence>
<dbReference type="InterPro" id="IPR019594">
    <property type="entry name" value="Glu/Gly-bd"/>
</dbReference>
<reference evidence="26" key="1">
    <citation type="submission" date="2025-08" db="UniProtKB">
        <authorList>
            <consortium name="RefSeq"/>
        </authorList>
    </citation>
    <scope>IDENTIFICATION</scope>
    <source>
        <tissue evidence="26">Whole sample</tissue>
    </source>
</reference>
<keyword evidence="3" id="KW-1003">Cell membrane</keyword>
<evidence type="ECO:0000256" key="7">
    <source>
        <dbReference type="ARBA" id="ARBA00022989"/>
    </source>
</evidence>
<feature type="transmembrane region" description="Helical" evidence="21">
    <location>
        <begin position="678"/>
        <end position="701"/>
    </location>
</feature>
<evidence type="ECO:0000256" key="15">
    <source>
        <dbReference type="ARBA" id="ARBA00023303"/>
    </source>
</evidence>
<feature type="binding site" evidence="17">
    <location>
        <position position="778"/>
    </location>
    <ligand>
        <name>L-glutamate</name>
        <dbReference type="ChEBI" id="CHEBI:29985"/>
    </ligand>
</feature>
<keyword evidence="10 21" id="KW-0472">Membrane</keyword>
<dbReference type="AlphaFoldDB" id="A0A8B8CHI2"/>
<evidence type="ECO:0000256" key="12">
    <source>
        <dbReference type="ARBA" id="ARBA00023180"/>
    </source>
</evidence>
<keyword evidence="25" id="KW-1185">Reference proteome</keyword>
<dbReference type="RefSeq" id="XP_022315267.1">
    <property type="nucleotide sequence ID" value="XM_022459559.1"/>
</dbReference>
<keyword evidence="8" id="KW-0770">Synapse</keyword>
<evidence type="ECO:0000256" key="8">
    <source>
        <dbReference type="ARBA" id="ARBA00023018"/>
    </source>
</evidence>
<evidence type="ECO:0000256" key="21">
    <source>
        <dbReference type="SAM" id="Phobius"/>
    </source>
</evidence>
<dbReference type="GeneID" id="111119419"/>
<dbReference type="GO" id="GO:0038023">
    <property type="term" value="F:signaling receptor activity"/>
    <property type="evidence" value="ECO:0007669"/>
    <property type="project" value="InterPro"/>
</dbReference>
<dbReference type="OrthoDB" id="5984008at2759"/>
<dbReference type="SMART" id="SM00062">
    <property type="entry name" value="PBPb"/>
    <property type="match status" value="1"/>
</dbReference>
<proteinExistence type="predicted"/>
<evidence type="ECO:0000256" key="11">
    <source>
        <dbReference type="ARBA" id="ARBA00023170"/>
    </source>
</evidence>
<feature type="site" description="Interaction with the cone snail toxin Con-ikot-ikot" evidence="18">
    <location>
        <position position="742"/>
    </location>
</feature>
<evidence type="ECO:0000313" key="25">
    <source>
        <dbReference type="Proteomes" id="UP000694844"/>
    </source>
</evidence>
<keyword evidence="19" id="KW-1015">Disulfide bond</keyword>
<dbReference type="GO" id="GO:0015276">
    <property type="term" value="F:ligand-gated monoatomic ion channel activity"/>
    <property type="evidence" value="ECO:0007669"/>
    <property type="project" value="InterPro"/>
</dbReference>
<evidence type="ECO:0000313" key="26">
    <source>
        <dbReference type="RefSeq" id="XP_022315267.1"/>
    </source>
</evidence>
<dbReference type="InterPro" id="IPR001638">
    <property type="entry name" value="Solute-binding_3/MltF_N"/>
</dbReference>
<keyword evidence="6" id="KW-0862">Zinc</keyword>
<keyword evidence="11" id="KW-0675">Receptor</keyword>
<evidence type="ECO:0000259" key="23">
    <source>
        <dbReference type="SMART" id="SM00079"/>
    </source>
</evidence>
<keyword evidence="7 21" id="KW-1133">Transmembrane helix</keyword>
<keyword evidence="5" id="KW-0479">Metal-binding</keyword>
<evidence type="ECO:0000256" key="3">
    <source>
        <dbReference type="ARBA" id="ARBA00022475"/>
    </source>
</evidence>
<evidence type="ECO:0000256" key="19">
    <source>
        <dbReference type="PIRSR" id="PIRSR601508-3"/>
    </source>
</evidence>
<sequence length="1064" mass="120880">MEVIMSRREAYTYGVIQVIFSVLILGGVHGQRGPSAEIDIIVPNIDKVVKSIDKRNFFNIMRPVRRTYSPFARVIELEDSNPDEILGIFCDTIFEKNTNALVHLSVTKKAEKSKDYVLGLAASLGLPVLSFDPDYVGALEKTKQQGDGEEMNPQNRMVLQLAPTLYHQAQSMLKFMMTFNWTHFTVVSTTEDNNFDFTAALRTLVKKNNDVNILSGQFRYKIMKEIIFEYDDNESYDDMTKRAVHFLKTQTPKDNRIFLLHSGKAKTLLDAATEAGLTTYKYLWLLTSQSIGIPTKYASSSFPLGTIGVSYVTTDADYVDSVYRKAVEVGLATWVGALQKLNGRVLQPEFTCNTSVPATQWRGGHELYQIMRSYENRRGEILVSFDENGLSRNVELNVLNVQAGERRSEWREIGRWYAEEGTLNPKLELNGITWPGDKKIPPRGRPERRFFTIATLEEEPYVMYTKKNEKGTCNPPAVSCRINYNRTLHGDDPTVTNGTVTWCCAGLSIDLLEILKRRLEFDYDLFEVPDRTCGVKNQVTGKWNGLIRILQDGGADMALTSLQITPSRAEAVEFTVPYLETGTSIIVSLRNDTISAYAILEPYDYGAWCLILFISVHSVGASIFIFEWLSPRGLDQGRTPMREHSFSLFRSFWLIWAMLFGAAVSADNPRGVSARFMGNVWALFALVFLASYTANLAAFMITKNTFYDLEGITDWRLNSPLKHQPPFKFATVFNSSTEENLRDNHPSMYRYMKEFNTQSIKEAIDLLRTGQIQAFIYDASPLQYQVGIDKNCKLMLVGKPYAMSGYAVAFPKGQTELKEEMDDLILELQDDGELERLRKYWLSGPCYSKQRIGQSSQRLRELNFTSAFILLASGIVLGGLLLVMEHLYFRFGRKYLKKYDKCGCCALVSLSMGKSLTFEQTIMEAIDLKKKHKCKNPICETSLWKVRHELDLALLKIEKLNKELRREKNLNALTSRRQETQSSSDPLPIGWKDSEAAADSFDAIETKKREVDNLGPEKNMRRSPSYTQAVTSDPSDDGEIHHPENSGVRYRDGKAYQKVDSEEV</sequence>
<feature type="compositionally biased region" description="Basic and acidic residues" evidence="20">
    <location>
        <begin position="1038"/>
        <end position="1064"/>
    </location>
</feature>
<feature type="transmembrane region" description="Helical" evidence="21">
    <location>
        <begin position="647"/>
        <end position="666"/>
    </location>
</feature>
<evidence type="ECO:0000259" key="22">
    <source>
        <dbReference type="SMART" id="SM00062"/>
    </source>
</evidence>
<keyword evidence="13" id="KW-0628">Postsynaptic cell membrane</keyword>
<dbReference type="InterPro" id="IPR015683">
    <property type="entry name" value="Ionotropic_Glu_rcpt"/>
</dbReference>
<dbReference type="GO" id="GO:0046872">
    <property type="term" value="F:metal ion binding"/>
    <property type="evidence" value="ECO:0007669"/>
    <property type="project" value="UniProtKB-KW"/>
</dbReference>
<organism evidence="25 26">
    <name type="scientific">Crassostrea virginica</name>
    <name type="common">Eastern oyster</name>
    <dbReference type="NCBI Taxonomy" id="6565"/>
    <lineage>
        <taxon>Eukaryota</taxon>
        <taxon>Metazoa</taxon>
        <taxon>Spiralia</taxon>
        <taxon>Lophotrochozoa</taxon>
        <taxon>Mollusca</taxon>
        <taxon>Bivalvia</taxon>
        <taxon>Autobranchia</taxon>
        <taxon>Pteriomorphia</taxon>
        <taxon>Ostreida</taxon>
        <taxon>Ostreoidea</taxon>
        <taxon>Ostreidae</taxon>
        <taxon>Crassostrea</taxon>
    </lineage>
</organism>
<evidence type="ECO:0000259" key="24">
    <source>
        <dbReference type="SMART" id="SM00918"/>
    </source>
</evidence>
<dbReference type="Proteomes" id="UP000694844">
    <property type="component" value="Chromosome 2"/>
</dbReference>
<keyword evidence="2" id="KW-0813">Transport</keyword>
<evidence type="ECO:0000256" key="2">
    <source>
        <dbReference type="ARBA" id="ARBA00022448"/>
    </source>
</evidence>
<dbReference type="SMART" id="SM00918">
    <property type="entry name" value="Lig_chan-Glu_bd"/>
    <property type="match status" value="1"/>
</dbReference>
<keyword evidence="4 21" id="KW-0812">Transmembrane</keyword>
<dbReference type="InterPro" id="IPR001828">
    <property type="entry name" value="ANF_lig-bd_rcpt"/>
</dbReference>